<accession>A0A834JUN2</accession>
<dbReference type="AlphaFoldDB" id="A0A834JUN2"/>
<sequence length="175" mass="20143">MGLFCDGRFVALWPLLISPERKQLKRLLTRTTLVKPAGVRDFEIKSDPRANKIFESTMGTPSDYWMYRCIGYPWKDFAPENEGGEESVVLVIVTEAAVVVVAGKRRLLIVDSNASNESLPVIYSMVLVIRPNKRSYSHSVKSVTTKCRKESYYNTPLLDKQQHTRVLHMDIRFYR</sequence>
<evidence type="ECO:0000313" key="1">
    <source>
        <dbReference type="EMBL" id="KAF7393912.1"/>
    </source>
</evidence>
<organism evidence="1 2">
    <name type="scientific">Vespula germanica</name>
    <name type="common">German yellow jacket</name>
    <name type="synonym">Paravespula germanica</name>
    <dbReference type="NCBI Taxonomy" id="30212"/>
    <lineage>
        <taxon>Eukaryota</taxon>
        <taxon>Metazoa</taxon>
        <taxon>Ecdysozoa</taxon>
        <taxon>Arthropoda</taxon>
        <taxon>Hexapoda</taxon>
        <taxon>Insecta</taxon>
        <taxon>Pterygota</taxon>
        <taxon>Neoptera</taxon>
        <taxon>Endopterygota</taxon>
        <taxon>Hymenoptera</taxon>
        <taxon>Apocrita</taxon>
        <taxon>Aculeata</taxon>
        <taxon>Vespoidea</taxon>
        <taxon>Vespidae</taxon>
        <taxon>Vespinae</taxon>
        <taxon>Vespula</taxon>
    </lineage>
</organism>
<reference evidence="1" key="1">
    <citation type="journal article" date="2020" name="G3 (Bethesda)">
        <title>High-Quality Assemblies for Three Invasive Social Wasps from the &lt;i&gt;Vespula&lt;/i&gt; Genus.</title>
        <authorList>
            <person name="Harrop T.W.R."/>
            <person name="Guhlin J."/>
            <person name="McLaughlin G.M."/>
            <person name="Permina E."/>
            <person name="Stockwell P."/>
            <person name="Gilligan J."/>
            <person name="Le Lec M.F."/>
            <person name="Gruber M.A.M."/>
            <person name="Quinn O."/>
            <person name="Lovegrove M."/>
            <person name="Duncan E.J."/>
            <person name="Remnant E.J."/>
            <person name="Van Eeckhoven J."/>
            <person name="Graham B."/>
            <person name="Knapp R.A."/>
            <person name="Langford K.W."/>
            <person name="Kronenberg Z."/>
            <person name="Press M.O."/>
            <person name="Eacker S.M."/>
            <person name="Wilson-Rankin E.E."/>
            <person name="Purcell J."/>
            <person name="Lester P.J."/>
            <person name="Dearden P.K."/>
        </authorList>
    </citation>
    <scope>NUCLEOTIDE SEQUENCE</scope>
    <source>
        <strain evidence="1">Linc-1</strain>
    </source>
</reference>
<keyword evidence="2" id="KW-1185">Reference proteome</keyword>
<protein>
    <submittedName>
        <fullName evidence="1">Uncharacterized protein</fullName>
    </submittedName>
</protein>
<evidence type="ECO:0000313" key="2">
    <source>
        <dbReference type="Proteomes" id="UP000617340"/>
    </source>
</evidence>
<dbReference type="Proteomes" id="UP000617340">
    <property type="component" value="Unassembled WGS sequence"/>
</dbReference>
<name>A0A834JUN2_VESGE</name>
<dbReference type="EMBL" id="JACSDZ010000010">
    <property type="protein sequence ID" value="KAF7393912.1"/>
    <property type="molecule type" value="Genomic_DNA"/>
</dbReference>
<proteinExistence type="predicted"/>
<gene>
    <name evidence="1" type="ORF">HZH68_010731</name>
</gene>
<comment type="caution">
    <text evidence="1">The sequence shown here is derived from an EMBL/GenBank/DDBJ whole genome shotgun (WGS) entry which is preliminary data.</text>
</comment>